<gene>
    <name evidence="1" type="ORF">IDM40_01845</name>
</gene>
<dbReference type="Proteomes" id="UP000806528">
    <property type="component" value="Unassembled WGS sequence"/>
</dbReference>
<evidence type="ECO:0000313" key="2">
    <source>
        <dbReference type="Proteomes" id="UP000806528"/>
    </source>
</evidence>
<dbReference type="EMBL" id="JADBGI010000001">
    <property type="protein sequence ID" value="MBE2997451.1"/>
    <property type="molecule type" value="Genomic_DNA"/>
</dbReference>
<dbReference type="RefSeq" id="WP_193120085.1">
    <property type="nucleotide sequence ID" value="NZ_JADBGI010000001.1"/>
</dbReference>
<accession>A0ABR9P0T0</accession>
<protein>
    <submittedName>
        <fullName evidence="1">Uncharacterized protein</fullName>
    </submittedName>
</protein>
<comment type="caution">
    <text evidence="1">The sequence shown here is derived from an EMBL/GenBank/DDBJ whole genome shotgun (WGS) entry which is preliminary data.</text>
</comment>
<keyword evidence="2" id="KW-1185">Reference proteome</keyword>
<sequence>MEEWATKEEIVAARERMEESHPDWRRPAAYGLGVHRDGVTAFARVNQNGNYLPAIVLARVTGHTRGTFSYPMSVEQLETAVEELSPAAACTELDHPNLHHWHEVLDDVRKNGGQIVAVFVGDPSDPPADEHDAALRAALR</sequence>
<reference evidence="1 2" key="1">
    <citation type="submission" date="2020-09" db="EMBL/GenBank/DDBJ databases">
        <title>Diversity and distribution of actinomycetes associated with coral in the coast of Hainan.</title>
        <authorList>
            <person name="Li F."/>
        </authorList>
    </citation>
    <scope>NUCLEOTIDE SEQUENCE [LARGE SCALE GENOMIC DNA]</scope>
    <source>
        <strain evidence="1 2">HNM0947</strain>
    </source>
</reference>
<proteinExistence type="predicted"/>
<name>A0ABR9P0T0_9ACTN</name>
<evidence type="ECO:0000313" key="1">
    <source>
        <dbReference type="EMBL" id="MBE2997451.1"/>
    </source>
</evidence>
<organism evidence="1 2">
    <name type="scientific">Nocardiopsis coralli</name>
    <dbReference type="NCBI Taxonomy" id="2772213"/>
    <lineage>
        <taxon>Bacteria</taxon>
        <taxon>Bacillati</taxon>
        <taxon>Actinomycetota</taxon>
        <taxon>Actinomycetes</taxon>
        <taxon>Streptosporangiales</taxon>
        <taxon>Nocardiopsidaceae</taxon>
        <taxon>Nocardiopsis</taxon>
    </lineage>
</organism>